<name>A0A5N6H7N2_ASPFL</name>
<evidence type="ECO:0000256" key="4">
    <source>
        <dbReference type="ARBA" id="ARBA00022692"/>
    </source>
</evidence>
<dbReference type="EMBL" id="ML734570">
    <property type="protein sequence ID" value="KAB8249649.1"/>
    <property type="molecule type" value="Genomic_DNA"/>
</dbReference>
<keyword evidence="5 7" id="KW-1133">Transmembrane helix</keyword>
<organism evidence="9">
    <name type="scientific">Aspergillus flavus</name>
    <dbReference type="NCBI Taxonomy" id="5059"/>
    <lineage>
        <taxon>Eukaryota</taxon>
        <taxon>Fungi</taxon>
        <taxon>Dikarya</taxon>
        <taxon>Ascomycota</taxon>
        <taxon>Pezizomycotina</taxon>
        <taxon>Eurotiomycetes</taxon>
        <taxon>Eurotiomycetidae</taxon>
        <taxon>Eurotiales</taxon>
        <taxon>Aspergillaceae</taxon>
        <taxon>Aspergillus</taxon>
        <taxon>Aspergillus subgen. Circumdati</taxon>
    </lineage>
</organism>
<evidence type="ECO:0000256" key="8">
    <source>
        <dbReference type="SAM" id="MobiDB-lite"/>
    </source>
</evidence>
<accession>A0A5N6H7N2</accession>
<dbReference type="SUPFAM" id="SSF103473">
    <property type="entry name" value="MFS general substrate transporter"/>
    <property type="match status" value="1"/>
</dbReference>
<keyword evidence="4 7" id="KW-0812">Transmembrane</keyword>
<feature type="transmembrane region" description="Helical" evidence="7">
    <location>
        <begin position="375"/>
        <end position="394"/>
    </location>
</feature>
<dbReference type="VEuPathDB" id="FungiDB:AFLA_013679"/>
<comment type="function">
    <text evidence="7">May be involved in iron transport and iron homeostasis.</text>
</comment>
<feature type="transmembrane region" description="Helical" evidence="7">
    <location>
        <begin position="153"/>
        <end position="174"/>
    </location>
</feature>
<dbReference type="PANTHER" id="PTHR11660">
    <property type="entry name" value="SOLUTE CARRIER FAMILY 40 MEMBER"/>
    <property type="match status" value="1"/>
</dbReference>
<dbReference type="Pfam" id="PF06963">
    <property type="entry name" value="FPN1"/>
    <property type="match status" value="1"/>
</dbReference>
<keyword evidence="6 7" id="KW-0472">Membrane</keyword>
<dbReference type="VEuPathDB" id="FungiDB:F9C07_12280"/>
<feature type="transmembrane region" description="Helical" evidence="7">
    <location>
        <begin position="128"/>
        <end position="147"/>
    </location>
</feature>
<evidence type="ECO:0000256" key="7">
    <source>
        <dbReference type="RuleBase" id="RU365065"/>
    </source>
</evidence>
<dbReference type="GO" id="GO:0005381">
    <property type="term" value="F:iron ion transmembrane transporter activity"/>
    <property type="evidence" value="ECO:0007669"/>
    <property type="project" value="UniProtKB-UniRule"/>
</dbReference>
<feature type="transmembrane region" description="Helical" evidence="7">
    <location>
        <begin position="307"/>
        <end position="332"/>
    </location>
</feature>
<feature type="transmembrane region" description="Helical" evidence="7">
    <location>
        <begin position="66"/>
        <end position="84"/>
    </location>
</feature>
<evidence type="ECO:0000256" key="1">
    <source>
        <dbReference type="ARBA" id="ARBA00004141"/>
    </source>
</evidence>
<dbReference type="CDD" id="cd17480">
    <property type="entry name" value="MFS_SLC40A1_like"/>
    <property type="match status" value="1"/>
</dbReference>
<dbReference type="InterPro" id="IPR036259">
    <property type="entry name" value="MFS_trans_sf"/>
</dbReference>
<feature type="transmembrane region" description="Helical" evidence="7">
    <location>
        <begin position="90"/>
        <end position="108"/>
    </location>
</feature>
<reference evidence="9" key="1">
    <citation type="submission" date="2019-04" db="EMBL/GenBank/DDBJ databases">
        <title>Friends and foes A comparative genomics study of 23 Aspergillus species from section Flavi.</title>
        <authorList>
            <consortium name="DOE Joint Genome Institute"/>
            <person name="Kjaerbolling I."/>
            <person name="Vesth T."/>
            <person name="Frisvad J.C."/>
            <person name="Nybo J.L."/>
            <person name="Theobald S."/>
            <person name="Kildgaard S."/>
            <person name="Isbrandt T."/>
            <person name="Kuo A."/>
            <person name="Sato A."/>
            <person name="Lyhne E.K."/>
            <person name="Kogle M.E."/>
            <person name="Wiebenga A."/>
            <person name="Kun R.S."/>
            <person name="Lubbers R.J."/>
            <person name="Makela M.R."/>
            <person name="Barry K."/>
            <person name="Chovatia M."/>
            <person name="Clum A."/>
            <person name="Daum C."/>
            <person name="Haridas S."/>
            <person name="He G."/>
            <person name="LaButti K."/>
            <person name="Lipzen A."/>
            <person name="Mondo S."/>
            <person name="Riley R."/>
            <person name="Salamov A."/>
            <person name="Simmons B.A."/>
            <person name="Magnuson J.K."/>
            <person name="Henrissat B."/>
            <person name="Mortensen U.H."/>
            <person name="Larsen T.O."/>
            <person name="Devries R.P."/>
            <person name="Grigoriev I.V."/>
            <person name="Machida M."/>
            <person name="Baker S.E."/>
            <person name="Andersen M.R."/>
        </authorList>
    </citation>
    <scope>NUCLEOTIDE SEQUENCE [LARGE SCALE GENOMIC DNA]</scope>
    <source>
        <strain evidence="9">CBS 121.62</strain>
    </source>
</reference>
<evidence type="ECO:0000313" key="9">
    <source>
        <dbReference type="EMBL" id="KAB8249649.1"/>
    </source>
</evidence>
<gene>
    <name evidence="9" type="ORF">BDV35DRAFT_402204</name>
</gene>
<keyword evidence="7" id="KW-0406">Ion transport</keyword>
<comment type="caution">
    <text evidence="7">Lacks conserved residue(s) required for the propagation of feature annotation.</text>
</comment>
<dbReference type="InterPro" id="IPR009716">
    <property type="entry name" value="Ferroportin-1"/>
</dbReference>
<comment type="similarity">
    <text evidence="2 7">Belongs to the ferroportin (FP) (TC 2.A.100) family. SLC40A subfamily.</text>
</comment>
<dbReference type="AlphaFoldDB" id="A0A5N6H7N2"/>
<keyword evidence="3 7" id="KW-0813">Transport</keyword>
<feature type="transmembrane region" description="Helical" evidence="7">
    <location>
        <begin position="469"/>
        <end position="488"/>
    </location>
</feature>
<comment type="subcellular location">
    <subcellularLocation>
        <location evidence="1 7">Membrane</location>
        <topology evidence="1 7">Multi-pass membrane protein</topology>
    </subcellularLocation>
</comment>
<dbReference type="PANTHER" id="PTHR11660:SF57">
    <property type="entry name" value="SOLUTE CARRIER FAMILY 40 MEMBER"/>
    <property type="match status" value="1"/>
</dbReference>
<evidence type="ECO:0000256" key="3">
    <source>
        <dbReference type="ARBA" id="ARBA00022448"/>
    </source>
</evidence>
<protein>
    <recommendedName>
        <fullName evidence="7">Solute carrier family 40 member</fullName>
    </recommendedName>
</protein>
<feature type="region of interest" description="Disordered" evidence="8">
    <location>
        <begin position="25"/>
        <end position="44"/>
    </location>
</feature>
<evidence type="ECO:0000256" key="5">
    <source>
        <dbReference type="ARBA" id="ARBA00022989"/>
    </source>
</evidence>
<dbReference type="Proteomes" id="UP000325434">
    <property type="component" value="Unassembled WGS sequence"/>
</dbReference>
<evidence type="ECO:0000256" key="2">
    <source>
        <dbReference type="ARBA" id="ARBA00006279"/>
    </source>
</evidence>
<feature type="transmembrane region" description="Helical" evidence="7">
    <location>
        <begin position="344"/>
        <end position="363"/>
    </location>
</feature>
<feature type="region of interest" description="Disordered" evidence="8">
    <location>
        <begin position="1"/>
        <end position="20"/>
    </location>
</feature>
<sequence length="526" mass="57949">MAARMTRPSTPSEYSPLLSADPEAVDHGHSTFPHSQHEPPVANAPPSRLARRLYISHFLSTWNSRVFEFGAVLYLASIYPGTLLPMSVYALSRGVAAILLAPAVGHYIDTGNRLQVVRVSIGAVLQRIAVSASCVIFYLLAIGQPALSEIDSILLIALALLACIEKLCSIMNLVSVERDWVRIENSSETITIASRPNIATNAQMRRIDLICKLIGPLAIALVDGVSTKFAILFNLGMNICSVVVEYFSIARLYYEVPELQERKTKADHDSPSRESDQQSIMARLSHYWHRLTRKALGDFASYFRHPVFLPSFAGALLYLTVLSFAGQMVTWLLSTGYDSTHVGIARTLAVAFEVLATWIAPWLMGRIGPTRAGLWLANWQLASLVAGISIFWIFPDQPLISASGLVGGTILSRVGLRGFDLCVQILVQEGVEAENRGNFSSIETAWQNAFEIGSFISTIVFSQPDQFEWPALISVIAVGLAGMLYTVFVRMQRGHLIHVPKWIAAPGMLQQTRERCIDRISSASDF</sequence>
<evidence type="ECO:0000256" key="6">
    <source>
        <dbReference type="ARBA" id="ARBA00023136"/>
    </source>
</evidence>
<dbReference type="Gene3D" id="1.20.1250.20">
    <property type="entry name" value="MFS general substrate transporter like domains"/>
    <property type="match status" value="1"/>
</dbReference>
<dbReference type="GO" id="GO:0016020">
    <property type="term" value="C:membrane"/>
    <property type="evidence" value="ECO:0007669"/>
    <property type="project" value="UniProtKB-SubCell"/>
</dbReference>
<proteinExistence type="inferred from homology"/>